<feature type="compositionally biased region" description="Polar residues" evidence="1">
    <location>
        <begin position="66"/>
        <end position="75"/>
    </location>
</feature>
<reference evidence="2" key="1">
    <citation type="journal article" date="2019" name="bioRxiv">
        <title>The Genome of the Zebra Mussel, Dreissena polymorpha: A Resource for Invasive Species Research.</title>
        <authorList>
            <person name="McCartney M.A."/>
            <person name="Auch B."/>
            <person name="Kono T."/>
            <person name="Mallez S."/>
            <person name="Zhang Y."/>
            <person name="Obille A."/>
            <person name="Becker A."/>
            <person name="Abrahante J.E."/>
            <person name="Garbe J."/>
            <person name="Badalamenti J.P."/>
            <person name="Herman A."/>
            <person name="Mangelson H."/>
            <person name="Liachko I."/>
            <person name="Sullivan S."/>
            <person name="Sone E.D."/>
            <person name="Koren S."/>
            <person name="Silverstein K.A.T."/>
            <person name="Beckman K.B."/>
            <person name="Gohl D.M."/>
        </authorList>
    </citation>
    <scope>NUCLEOTIDE SEQUENCE</scope>
    <source>
        <strain evidence="2">Duluth1</strain>
        <tissue evidence="2">Whole animal</tissue>
    </source>
</reference>
<keyword evidence="3" id="KW-1185">Reference proteome</keyword>
<sequence>MRQHMMSSGNQKWKTIPSLSYFRHKEPKFQTRRLFRIDQCKTLPLEPGKKGSSGPRRLTRNHGHNSTRISTSSSKYPCKDQWIGNSPPSPPLSSR</sequence>
<accession>A0A9D4HAS4</accession>
<proteinExistence type="predicted"/>
<protein>
    <submittedName>
        <fullName evidence="2">Uncharacterized protein</fullName>
    </submittedName>
</protein>
<name>A0A9D4HAS4_DREPO</name>
<comment type="caution">
    <text evidence="2">The sequence shown here is derived from an EMBL/GenBank/DDBJ whole genome shotgun (WGS) entry which is preliminary data.</text>
</comment>
<reference evidence="2" key="2">
    <citation type="submission" date="2020-11" db="EMBL/GenBank/DDBJ databases">
        <authorList>
            <person name="McCartney M.A."/>
            <person name="Auch B."/>
            <person name="Kono T."/>
            <person name="Mallez S."/>
            <person name="Becker A."/>
            <person name="Gohl D.M."/>
            <person name="Silverstein K.A.T."/>
            <person name="Koren S."/>
            <person name="Bechman K.B."/>
            <person name="Herman A."/>
            <person name="Abrahante J.E."/>
            <person name="Garbe J."/>
        </authorList>
    </citation>
    <scope>NUCLEOTIDE SEQUENCE</scope>
    <source>
        <strain evidence="2">Duluth1</strain>
        <tissue evidence="2">Whole animal</tissue>
    </source>
</reference>
<organism evidence="2 3">
    <name type="scientific">Dreissena polymorpha</name>
    <name type="common">Zebra mussel</name>
    <name type="synonym">Mytilus polymorpha</name>
    <dbReference type="NCBI Taxonomy" id="45954"/>
    <lineage>
        <taxon>Eukaryota</taxon>
        <taxon>Metazoa</taxon>
        <taxon>Spiralia</taxon>
        <taxon>Lophotrochozoa</taxon>
        <taxon>Mollusca</taxon>
        <taxon>Bivalvia</taxon>
        <taxon>Autobranchia</taxon>
        <taxon>Heteroconchia</taxon>
        <taxon>Euheterodonta</taxon>
        <taxon>Imparidentia</taxon>
        <taxon>Neoheterodontei</taxon>
        <taxon>Myida</taxon>
        <taxon>Dreissenoidea</taxon>
        <taxon>Dreissenidae</taxon>
        <taxon>Dreissena</taxon>
    </lineage>
</organism>
<evidence type="ECO:0000256" key="1">
    <source>
        <dbReference type="SAM" id="MobiDB-lite"/>
    </source>
</evidence>
<evidence type="ECO:0000313" key="3">
    <source>
        <dbReference type="Proteomes" id="UP000828390"/>
    </source>
</evidence>
<gene>
    <name evidence="2" type="ORF">DPMN_103303</name>
</gene>
<dbReference type="AlphaFoldDB" id="A0A9D4HAS4"/>
<dbReference type="Proteomes" id="UP000828390">
    <property type="component" value="Unassembled WGS sequence"/>
</dbReference>
<feature type="region of interest" description="Disordered" evidence="1">
    <location>
        <begin position="41"/>
        <end position="95"/>
    </location>
</feature>
<evidence type="ECO:0000313" key="2">
    <source>
        <dbReference type="EMBL" id="KAH3830066.1"/>
    </source>
</evidence>
<dbReference type="EMBL" id="JAIWYP010000004">
    <property type="protein sequence ID" value="KAH3830066.1"/>
    <property type="molecule type" value="Genomic_DNA"/>
</dbReference>